<feature type="transmembrane region" description="Helical" evidence="7">
    <location>
        <begin position="128"/>
        <end position="148"/>
    </location>
</feature>
<evidence type="ECO:0000313" key="9">
    <source>
        <dbReference type="EMBL" id="KAK1765322.1"/>
    </source>
</evidence>
<name>A0AAJ0BYD8_9PEZI</name>
<dbReference type="Pfam" id="PF20684">
    <property type="entry name" value="Fung_rhodopsin"/>
    <property type="match status" value="1"/>
</dbReference>
<evidence type="ECO:0000256" key="3">
    <source>
        <dbReference type="ARBA" id="ARBA00022989"/>
    </source>
</evidence>
<dbReference type="RefSeq" id="XP_060281535.1">
    <property type="nucleotide sequence ID" value="XM_060431736.1"/>
</dbReference>
<evidence type="ECO:0000313" key="10">
    <source>
        <dbReference type="Proteomes" id="UP001244011"/>
    </source>
</evidence>
<accession>A0AAJ0BYD8</accession>
<evidence type="ECO:0000259" key="8">
    <source>
        <dbReference type="Pfam" id="PF20684"/>
    </source>
</evidence>
<feature type="domain" description="Rhodopsin" evidence="8">
    <location>
        <begin position="23"/>
        <end position="259"/>
    </location>
</feature>
<comment type="caution">
    <text evidence="9">The sequence shown here is derived from an EMBL/GenBank/DDBJ whole genome shotgun (WGS) entry which is preliminary data.</text>
</comment>
<keyword evidence="2 7" id="KW-0812">Transmembrane</keyword>
<evidence type="ECO:0000256" key="2">
    <source>
        <dbReference type="ARBA" id="ARBA00022692"/>
    </source>
</evidence>
<gene>
    <name evidence="9" type="ORF">QBC33DRAFT_593528</name>
</gene>
<comment type="similarity">
    <text evidence="5">Belongs to the SAT4 family.</text>
</comment>
<reference evidence="9" key="1">
    <citation type="submission" date="2023-06" db="EMBL/GenBank/DDBJ databases">
        <title>Genome-scale phylogeny and comparative genomics of the fungal order Sordariales.</title>
        <authorList>
            <consortium name="Lawrence Berkeley National Laboratory"/>
            <person name="Hensen N."/>
            <person name="Bonometti L."/>
            <person name="Westerberg I."/>
            <person name="Brannstrom I.O."/>
            <person name="Guillou S."/>
            <person name="Cros-Aarteil S."/>
            <person name="Calhoun S."/>
            <person name="Haridas S."/>
            <person name="Kuo A."/>
            <person name="Mondo S."/>
            <person name="Pangilinan J."/>
            <person name="Riley R."/>
            <person name="Labutti K."/>
            <person name="Andreopoulos B."/>
            <person name="Lipzen A."/>
            <person name="Chen C."/>
            <person name="Yanf M."/>
            <person name="Daum C."/>
            <person name="Ng V."/>
            <person name="Clum A."/>
            <person name="Steindorff A."/>
            <person name="Ohm R."/>
            <person name="Martin F."/>
            <person name="Silar P."/>
            <person name="Natvig D."/>
            <person name="Lalanne C."/>
            <person name="Gautier V."/>
            <person name="Ament-Velasquez S.L."/>
            <person name="Kruys A."/>
            <person name="Hutchinson M.I."/>
            <person name="Powell A.J."/>
            <person name="Barry K."/>
            <person name="Miller A.N."/>
            <person name="Grigoriev I.V."/>
            <person name="Debuchy R."/>
            <person name="Gladieux P."/>
            <person name="Thoren M.H."/>
            <person name="Johannesson H."/>
        </authorList>
    </citation>
    <scope>NUCLEOTIDE SEQUENCE</scope>
    <source>
        <strain evidence="9">8032-3</strain>
    </source>
</reference>
<keyword evidence="4 7" id="KW-0472">Membrane</keyword>
<protein>
    <recommendedName>
        <fullName evidence="8">Rhodopsin domain-containing protein</fullName>
    </recommendedName>
</protein>
<feature type="compositionally biased region" description="Basic and acidic residues" evidence="6">
    <location>
        <begin position="305"/>
        <end position="323"/>
    </location>
</feature>
<dbReference type="InterPro" id="IPR049326">
    <property type="entry name" value="Rhodopsin_dom_fungi"/>
</dbReference>
<dbReference type="GeneID" id="85314923"/>
<dbReference type="EMBL" id="MU839016">
    <property type="protein sequence ID" value="KAK1765322.1"/>
    <property type="molecule type" value="Genomic_DNA"/>
</dbReference>
<dbReference type="InterPro" id="IPR052337">
    <property type="entry name" value="SAT4-like"/>
</dbReference>
<comment type="subcellular location">
    <subcellularLocation>
        <location evidence="1">Membrane</location>
        <topology evidence="1">Multi-pass membrane protein</topology>
    </subcellularLocation>
</comment>
<feature type="transmembrane region" description="Helical" evidence="7">
    <location>
        <begin position="98"/>
        <end position="116"/>
    </location>
</feature>
<dbReference type="PANTHER" id="PTHR33048:SF2">
    <property type="entry name" value="SRPK"/>
    <property type="match status" value="1"/>
</dbReference>
<dbReference type="Proteomes" id="UP001244011">
    <property type="component" value="Unassembled WGS sequence"/>
</dbReference>
<keyword evidence="10" id="KW-1185">Reference proteome</keyword>
<keyword evidence="3 7" id="KW-1133">Transmembrane helix</keyword>
<feature type="transmembrane region" description="Helical" evidence="7">
    <location>
        <begin position="12"/>
        <end position="31"/>
    </location>
</feature>
<proteinExistence type="inferred from homology"/>
<feature type="transmembrane region" description="Helical" evidence="7">
    <location>
        <begin position="201"/>
        <end position="225"/>
    </location>
</feature>
<sequence length="366" mass="40502">MPATPFQKEAWAEYGIGVFILFLRCFARWKVVGFRGWQGDDYFALLCLVFWTVELTMLELIAGQNGTNIGVTDDVGVTLTEAEIAKLEFGSKCLLAGWNFYVTLIWCLKGCMLCFYNRITLGLKQQKVVKWTGLACVLAYIGVIAVIWGHCTPIQKKWQVVPYPGANYLTLVVLNLSTDFVIVCIPLPLLWKVQLSIKRKLIIGVLLWSGVFIMIATLLRCVLSLKDINGINTSTIWAIRETFVGIFAVNAASIKPLFSTSRWLNSSKGNNSNSNNNKISGNTDQYSHPLVTIGRKSTRQNLSSEQRHEADLDGNSSEEHIVKSSEYGGGLQNNIRAGSTASGQSGHPDGIVVTTTYEVSPYKSTL</sequence>
<dbReference type="AlphaFoldDB" id="A0AAJ0BYD8"/>
<evidence type="ECO:0000256" key="5">
    <source>
        <dbReference type="ARBA" id="ARBA00038359"/>
    </source>
</evidence>
<evidence type="ECO:0000256" key="6">
    <source>
        <dbReference type="SAM" id="MobiDB-lite"/>
    </source>
</evidence>
<organism evidence="9 10">
    <name type="scientific">Phialemonium atrogriseum</name>
    <dbReference type="NCBI Taxonomy" id="1093897"/>
    <lineage>
        <taxon>Eukaryota</taxon>
        <taxon>Fungi</taxon>
        <taxon>Dikarya</taxon>
        <taxon>Ascomycota</taxon>
        <taxon>Pezizomycotina</taxon>
        <taxon>Sordariomycetes</taxon>
        <taxon>Sordariomycetidae</taxon>
        <taxon>Cephalothecales</taxon>
        <taxon>Cephalothecaceae</taxon>
        <taxon>Phialemonium</taxon>
    </lineage>
</organism>
<feature type="non-terminal residue" evidence="9">
    <location>
        <position position="366"/>
    </location>
</feature>
<dbReference type="PANTHER" id="PTHR33048">
    <property type="entry name" value="PTH11-LIKE INTEGRAL MEMBRANE PROTEIN (AFU_ORTHOLOGUE AFUA_5G11245)"/>
    <property type="match status" value="1"/>
</dbReference>
<evidence type="ECO:0000256" key="1">
    <source>
        <dbReference type="ARBA" id="ARBA00004141"/>
    </source>
</evidence>
<evidence type="ECO:0000256" key="7">
    <source>
        <dbReference type="SAM" id="Phobius"/>
    </source>
</evidence>
<feature type="transmembrane region" description="Helical" evidence="7">
    <location>
        <begin position="168"/>
        <end position="189"/>
    </location>
</feature>
<evidence type="ECO:0000256" key="4">
    <source>
        <dbReference type="ARBA" id="ARBA00023136"/>
    </source>
</evidence>
<dbReference type="GO" id="GO:0016020">
    <property type="term" value="C:membrane"/>
    <property type="evidence" value="ECO:0007669"/>
    <property type="project" value="UniProtKB-SubCell"/>
</dbReference>
<feature type="compositionally biased region" description="Polar residues" evidence="6">
    <location>
        <begin position="332"/>
        <end position="345"/>
    </location>
</feature>
<feature type="region of interest" description="Disordered" evidence="6">
    <location>
        <begin position="298"/>
        <end position="350"/>
    </location>
</feature>